<dbReference type="AlphaFoldDB" id="A0A431WEN8"/>
<dbReference type="GO" id="GO:0016787">
    <property type="term" value="F:hydrolase activity"/>
    <property type="evidence" value="ECO:0007669"/>
    <property type="project" value="UniProtKB-KW"/>
</dbReference>
<evidence type="ECO:0000259" key="1">
    <source>
        <dbReference type="Pfam" id="PF12697"/>
    </source>
</evidence>
<sequence>MLSLLVTLLLMYLSVCLLLFVAQRKFMYFPTPPLLHFSPPMEATQIIFENEGESLSGWVVNEGHSKALLYYGGNAENIEYNIPFFKENLTDYTVYLIAYRGYGDSTGKPTEVNLYSDALHIFDRVIADHEQVSLLGRSLGSGVATYVATHRQVDKLILVTPFDSTANVAKSVYWMFPVSWLIKDKYESAKRAPNIDARTTIIYAENDNVIPRESTEYLIEAFSHRLEDSILIRSADHNDISEYPDYVTGLKRALD</sequence>
<dbReference type="InterPro" id="IPR000073">
    <property type="entry name" value="AB_hydrolase_1"/>
</dbReference>
<comment type="caution">
    <text evidence="2">The sequence shown here is derived from an EMBL/GenBank/DDBJ whole genome shotgun (WGS) entry which is preliminary data.</text>
</comment>
<dbReference type="EMBL" id="RXNV01000002">
    <property type="protein sequence ID" value="RTR33788.1"/>
    <property type="molecule type" value="Genomic_DNA"/>
</dbReference>
<keyword evidence="2" id="KW-0378">Hydrolase</keyword>
<evidence type="ECO:0000313" key="3">
    <source>
        <dbReference type="Proteomes" id="UP000282060"/>
    </source>
</evidence>
<name>A0A431WEN8_9GAMM</name>
<dbReference type="Proteomes" id="UP000282060">
    <property type="component" value="Unassembled WGS sequence"/>
</dbReference>
<reference evidence="2 3" key="1">
    <citation type="submission" date="2018-12" db="EMBL/GenBank/DDBJ databases">
        <authorList>
            <person name="Yu L."/>
        </authorList>
    </citation>
    <scope>NUCLEOTIDE SEQUENCE [LARGE SCALE GENOMIC DNA]</scope>
    <source>
        <strain evidence="2 3">HAW-EB5</strain>
    </source>
</reference>
<keyword evidence="3" id="KW-1185">Reference proteome</keyword>
<organism evidence="2 3">
    <name type="scientific">Shewanella atlantica</name>
    <dbReference type="NCBI Taxonomy" id="271099"/>
    <lineage>
        <taxon>Bacteria</taxon>
        <taxon>Pseudomonadati</taxon>
        <taxon>Pseudomonadota</taxon>
        <taxon>Gammaproteobacteria</taxon>
        <taxon>Alteromonadales</taxon>
        <taxon>Shewanellaceae</taxon>
        <taxon>Shewanella</taxon>
    </lineage>
</organism>
<feature type="domain" description="AB hydrolase-1" evidence="1">
    <location>
        <begin position="84"/>
        <end position="167"/>
    </location>
</feature>
<dbReference type="PANTHER" id="PTHR12277:SF81">
    <property type="entry name" value="PROTEIN ABHD13"/>
    <property type="match status" value="1"/>
</dbReference>
<gene>
    <name evidence="2" type="ORF">EKG39_06915</name>
</gene>
<dbReference type="InterPro" id="IPR029058">
    <property type="entry name" value="AB_hydrolase_fold"/>
</dbReference>
<accession>A0A431WEN8</accession>
<dbReference type="Pfam" id="PF12697">
    <property type="entry name" value="Abhydrolase_6"/>
    <property type="match status" value="1"/>
</dbReference>
<dbReference type="OrthoDB" id="9798884at2"/>
<protein>
    <submittedName>
        <fullName evidence="2">Alpha/beta hydrolase</fullName>
    </submittedName>
</protein>
<evidence type="ECO:0000313" key="2">
    <source>
        <dbReference type="EMBL" id="RTR33788.1"/>
    </source>
</evidence>
<dbReference type="Gene3D" id="3.40.50.1820">
    <property type="entry name" value="alpha/beta hydrolase"/>
    <property type="match status" value="1"/>
</dbReference>
<proteinExistence type="predicted"/>
<dbReference type="PANTHER" id="PTHR12277">
    <property type="entry name" value="ALPHA/BETA HYDROLASE DOMAIN-CONTAINING PROTEIN"/>
    <property type="match status" value="1"/>
</dbReference>
<dbReference type="SUPFAM" id="SSF53474">
    <property type="entry name" value="alpha/beta-Hydrolases"/>
    <property type="match status" value="1"/>
</dbReference>